<dbReference type="InterPro" id="IPR019108">
    <property type="entry name" value="Caa3_assmbl_CtaG-rel"/>
</dbReference>
<dbReference type="Proteomes" id="UP001059380">
    <property type="component" value="Chromosome"/>
</dbReference>
<dbReference type="Pfam" id="PF09678">
    <property type="entry name" value="Caa3_CtaG"/>
    <property type="match status" value="1"/>
</dbReference>
<protein>
    <submittedName>
        <fullName evidence="7">Cytochrome c oxidase assembly protein</fullName>
    </submittedName>
</protein>
<proteinExistence type="predicted"/>
<dbReference type="KEGG" id="orp:MOP44_26740"/>
<accession>A0A9J7BMN1</accession>
<dbReference type="AlphaFoldDB" id="A0A9J7BMN1"/>
<feature type="transmembrane region" description="Helical" evidence="6">
    <location>
        <begin position="25"/>
        <end position="45"/>
    </location>
</feature>
<feature type="transmembrane region" description="Helical" evidence="6">
    <location>
        <begin position="171"/>
        <end position="194"/>
    </location>
</feature>
<keyword evidence="4 6" id="KW-1133">Transmembrane helix</keyword>
<keyword evidence="2" id="KW-1003">Cell membrane</keyword>
<feature type="transmembrane region" description="Helical" evidence="6">
    <location>
        <begin position="94"/>
        <end position="116"/>
    </location>
</feature>
<name>A0A9J7BMN1_9BACT</name>
<feature type="transmembrane region" description="Helical" evidence="6">
    <location>
        <begin position="137"/>
        <end position="159"/>
    </location>
</feature>
<comment type="subcellular location">
    <subcellularLocation>
        <location evidence="1">Cell membrane</location>
        <topology evidence="1">Multi-pass membrane protein</topology>
    </subcellularLocation>
</comment>
<evidence type="ECO:0000256" key="6">
    <source>
        <dbReference type="SAM" id="Phobius"/>
    </source>
</evidence>
<keyword evidence="8" id="KW-1185">Reference proteome</keyword>
<evidence type="ECO:0000313" key="8">
    <source>
        <dbReference type="Proteomes" id="UP001059380"/>
    </source>
</evidence>
<feature type="transmembrane region" description="Helical" evidence="6">
    <location>
        <begin position="57"/>
        <end position="74"/>
    </location>
</feature>
<evidence type="ECO:0000313" key="7">
    <source>
        <dbReference type="EMBL" id="UWZ84140.1"/>
    </source>
</evidence>
<evidence type="ECO:0000256" key="2">
    <source>
        <dbReference type="ARBA" id="ARBA00022475"/>
    </source>
</evidence>
<sequence>MTSASQLGLALMFHEAHPDMWSVPWSFEPAIVIPLLALLGVYTAGASRRGNVASLRWRHASFAAGWGTLALALVSPIHELGEQLFSAHMLQHEILILICAPLISASHPGATCLWAFAPRHRSGIGSWVHRIESSPAARLFTAPLNAWILEAAALWLWHIPLLYQATLTSDWIHAAQHISFLGTAVLFWSALYGVGRSAMSYGTATLFVFGTAVHCSALGALLTFSTVLWYPAYATTTAQWGLTPIQDQQLGGAIMWVPSGVVFMVIALALMARWLSESDRRLRLGSVAALLEKEQL</sequence>
<keyword evidence="3 6" id="KW-0812">Transmembrane</keyword>
<evidence type="ECO:0000256" key="4">
    <source>
        <dbReference type="ARBA" id="ARBA00022989"/>
    </source>
</evidence>
<feature type="transmembrane region" description="Helical" evidence="6">
    <location>
        <begin position="253"/>
        <end position="275"/>
    </location>
</feature>
<organism evidence="7 8">
    <name type="scientific">Occallatibacter riparius</name>
    <dbReference type="NCBI Taxonomy" id="1002689"/>
    <lineage>
        <taxon>Bacteria</taxon>
        <taxon>Pseudomonadati</taxon>
        <taxon>Acidobacteriota</taxon>
        <taxon>Terriglobia</taxon>
        <taxon>Terriglobales</taxon>
        <taxon>Acidobacteriaceae</taxon>
        <taxon>Occallatibacter</taxon>
    </lineage>
</organism>
<reference evidence="7" key="1">
    <citation type="submission" date="2021-04" db="EMBL/GenBank/DDBJ databases">
        <title>Phylogenetic analysis of Acidobacteriaceae.</title>
        <authorList>
            <person name="Qiu L."/>
            <person name="Zhang Q."/>
        </authorList>
    </citation>
    <scope>NUCLEOTIDE SEQUENCE</scope>
    <source>
        <strain evidence="7">DSM 25168</strain>
    </source>
</reference>
<evidence type="ECO:0000256" key="5">
    <source>
        <dbReference type="ARBA" id="ARBA00023136"/>
    </source>
</evidence>
<evidence type="ECO:0000256" key="1">
    <source>
        <dbReference type="ARBA" id="ARBA00004651"/>
    </source>
</evidence>
<keyword evidence="5 6" id="KW-0472">Membrane</keyword>
<dbReference type="EMBL" id="CP093313">
    <property type="protein sequence ID" value="UWZ84140.1"/>
    <property type="molecule type" value="Genomic_DNA"/>
</dbReference>
<feature type="transmembrane region" description="Helical" evidence="6">
    <location>
        <begin position="206"/>
        <end position="233"/>
    </location>
</feature>
<gene>
    <name evidence="7" type="ORF">MOP44_26740</name>
</gene>
<evidence type="ECO:0000256" key="3">
    <source>
        <dbReference type="ARBA" id="ARBA00022692"/>
    </source>
</evidence>
<dbReference type="RefSeq" id="WP_260793644.1">
    <property type="nucleotide sequence ID" value="NZ_CP093313.1"/>
</dbReference>
<dbReference type="GO" id="GO:0005886">
    <property type="term" value="C:plasma membrane"/>
    <property type="evidence" value="ECO:0007669"/>
    <property type="project" value="UniProtKB-SubCell"/>
</dbReference>